<dbReference type="PANTHER" id="PTHR19143:SF444">
    <property type="entry name" value="PROTEIN SCABROUS"/>
    <property type="match status" value="1"/>
</dbReference>
<dbReference type="InterPro" id="IPR002181">
    <property type="entry name" value="Fibrinogen_a/b/g_C_dom"/>
</dbReference>
<accession>A0A8S3UFU1</accession>
<reference evidence="4" key="1">
    <citation type="submission" date="2021-03" db="EMBL/GenBank/DDBJ databases">
        <authorList>
            <person name="Bekaert M."/>
        </authorList>
    </citation>
    <scope>NUCLEOTIDE SEQUENCE</scope>
</reference>
<dbReference type="PROSITE" id="PS00514">
    <property type="entry name" value="FIBRINOGEN_C_1"/>
    <property type="match status" value="1"/>
</dbReference>
<gene>
    <name evidence="4" type="ORF">MEDL_53458</name>
</gene>
<dbReference type="EMBL" id="CAJPWZ010002580">
    <property type="protein sequence ID" value="CAG2241156.1"/>
    <property type="molecule type" value="Genomic_DNA"/>
</dbReference>
<organism evidence="4 5">
    <name type="scientific">Mytilus edulis</name>
    <name type="common">Blue mussel</name>
    <dbReference type="NCBI Taxonomy" id="6550"/>
    <lineage>
        <taxon>Eukaryota</taxon>
        <taxon>Metazoa</taxon>
        <taxon>Spiralia</taxon>
        <taxon>Lophotrochozoa</taxon>
        <taxon>Mollusca</taxon>
        <taxon>Bivalvia</taxon>
        <taxon>Autobranchia</taxon>
        <taxon>Pteriomorphia</taxon>
        <taxon>Mytilida</taxon>
        <taxon>Mytiloidea</taxon>
        <taxon>Mytilidae</taxon>
        <taxon>Mytilinae</taxon>
        <taxon>Mytilus</taxon>
    </lineage>
</organism>
<name>A0A8S3UFU1_MYTED</name>
<evidence type="ECO:0000259" key="3">
    <source>
        <dbReference type="PROSITE" id="PS51406"/>
    </source>
</evidence>
<dbReference type="InterPro" id="IPR050373">
    <property type="entry name" value="Fibrinogen_C-term_domain"/>
</dbReference>
<dbReference type="Proteomes" id="UP000683360">
    <property type="component" value="Unassembled WGS sequence"/>
</dbReference>
<dbReference type="SUPFAM" id="SSF56496">
    <property type="entry name" value="Fibrinogen C-terminal domain-like"/>
    <property type="match status" value="1"/>
</dbReference>
<dbReference type="OrthoDB" id="9990035at2759"/>
<evidence type="ECO:0000256" key="1">
    <source>
        <dbReference type="ARBA" id="ARBA00023157"/>
    </source>
</evidence>
<keyword evidence="2" id="KW-0732">Signal</keyword>
<protein>
    <submittedName>
        <fullName evidence="4">Tenascin-R,Ryncolin-2,Techylectin-5B,Ryncolin-1,F icolin-2,Ficolin-1,Ryncolin-3,Ficolin-1-B,Ryncolin-4</fullName>
    </submittedName>
</protein>
<keyword evidence="5" id="KW-1185">Reference proteome</keyword>
<dbReference type="GO" id="GO:0005615">
    <property type="term" value="C:extracellular space"/>
    <property type="evidence" value="ECO:0007669"/>
    <property type="project" value="TreeGrafter"/>
</dbReference>
<dbReference type="SMART" id="SM00186">
    <property type="entry name" value="FBG"/>
    <property type="match status" value="1"/>
</dbReference>
<keyword evidence="1" id="KW-1015">Disulfide bond</keyword>
<dbReference type="CDD" id="cd00087">
    <property type="entry name" value="FReD"/>
    <property type="match status" value="1"/>
</dbReference>
<dbReference type="InterPro" id="IPR020837">
    <property type="entry name" value="Fibrinogen_CS"/>
</dbReference>
<dbReference type="AlphaFoldDB" id="A0A8S3UFU1"/>
<evidence type="ECO:0000256" key="2">
    <source>
        <dbReference type="SAM" id="SignalP"/>
    </source>
</evidence>
<dbReference type="InterPro" id="IPR036056">
    <property type="entry name" value="Fibrinogen-like_C"/>
</dbReference>
<proteinExistence type="predicted"/>
<comment type="caution">
    <text evidence="4">The sequence shown here is derived from an EMBL/GenBank/DDBJ whole genome shotgun (WGS) entry which is preliminary data.</text>
</comment>
<feature type="domain" description="Fibrinogen C-terminal" evidence="3">
    <location>
        <begin position="584"/>
        <end position="794"/>
    </location>
</feature>
<evidence type="ECO:0000313" key="5">
    <source>
        <dbReference type="Proteomes" id="UP000683360"/>
    </source>
</evidence>
<dbReference type="PROSITE" id="PS51406">
    <property type="entry name" value="FIBRINOGEN_C_2"/>
    <property type="match status" value="1"/>
</dbReference>
<feature type="signal peptide" evidence="2">
    <location>
        <begin position="1"/>
        <end position="19"/>
    </location>
</feature>
<dbReference type="Pfam" id="PF00147">
    <property type="entry name" value="Fibrinogen_C"/>
    <property type="match status" value="1"/>
</dbReference>
<evidence type="ECO:0000313" key="4">
    <source>
        <dbReference type="EMBL" id="CAG2241156.1"/>
    </source>
</evidence>
<dbReference type="InterPro" id="IPR014716">
    <property type="entry name" value="Fibrinogen_a/b/g_C_1"/>
</dbReference>
<dbReference type="Gene3D" id="3.90.215.10">
    <property type="entry name" value="Gamma Fibrinogen, chain A, domain 1"/>
    <property type="match status" value="1"/>
</dbReference>
<sequence length="794" mass="92540">MCRRLVILCLLQLFCFISGQVTEKQTTLSHVTEQQKTDVTTEDKVTALEAMVKNLQSSIEDLKNERKTDKTYYGEVENRMILTHAETITLHSDVMQLITTQTEIQNKITTLDESVGDLKLESEQLNFIQKQLQKDIGSWLQLKDNTRRSQRKLEKRLKTKIETLDKKTDAVSQDLLKTKESCSEYFEKTTKDAARFKIFIQNNTKELKEFITNQTSLFTPLKKETIGKRFDKLYKIYNISRPVVPDKSKVFQSSESTNGIESEFFEISNSVENKLWNEVGSGEEGSGATIPVLTAHSHSNYVQKNDLLLELQERDVEITTLLDMYENLKQGLSVMEGRIQEIRLGNFMERLQDSFINFTQKVLTMDQWKMASGQLINSTQVNQQHIAGLTSMIFNNTNFLRELDMKISHAQSLSYQQFSLLRIHIIQLNNTVQDMKEEWNRNGRNKNTQHIPPPVYVHRIQNDHQNTGTLLSRIEDIALQVVYNENRIAKMELKILNESLLECKKVNADIYQDGRMMQIEKSMVKMSEASHMVKEILNQVQRDLYQEYIMNRNQSDIINVIIKDINKIDHIFPQIASIQQQINYFQFMIPKDCYGYHRRGFRDSGVYIINPTNTNLSIQVYCDLEDGDTGWTLIQRRMDGTLDFNRPWQEYKFGFGTTDSEFWLGNDLIHMLTTSNSTLKVDMIDQNNARWTVTYDQFSIASERENYKISVSGFHGNNTDSLGYINEMGFSTYDRDNDGSSSHCAMFYTAGWWYKHCHYGNLNGRYRLGMVWYDFNEGKWIQLKYASMKIKPNL</sequence>
<dbReference type="PANTHER" id="PTHR19143">
    <property type="entry name" value="FIBRINOGEN/TENASCIN/ANGIOPOEITIN"/>
    <property type="match status" value="1"/>
</dbReference>
<feature type="chain" id="PRO_5035802685" evidence="2">
    <location>
        <begin position="20"/>
        <end position="794"/>
    </location>
</feature>